<dbReference type="Proteomes" id="UP000797356">
    <property type="component" value="Chromosome 2"/>
</dbReference>
<feature type="region of interest" description="Disordered" evidence="3">
    <location>
        <begin position="740"/>
        <end position="760"/>
    </location>
</feature>
<accession>A0A8K0I1A3</accession>
<evidence type="ECO:0000256" key="1">
    <source>
        <dbReference type="ARBA" id="ARBA00007690"/>
    </source>
</evidence>
<dbReference type="OrthoDB" id="2192888at2759"/>
<dbReference type="Gene3D" id="1.25.10.10">
    <property type="entry name" value="Leucine-rich Repeat Variant"/>
    <property type="match status" value="1"/>
</dbReference>
<reference evidence="7" key="1">
    <citation type="journal article" date="2017" name="Gigascience">
        <title>The genome draft of coconut (Cocos nucifera).</title>
        <authorList>
            <person name="Xiao Y."/>
            <person name="Xu P."/>
            <person name="Fan H."/>
            <person name="Baudouin L."/>
            <person name="Xia W."/>
            <person name="Bocs S."/>
            <person name="Xu J."/>
            <person name="Li Q."/>
            <person name="Guo A."/>
            <person name="Zhou L."/>
            <person name="Li J."/>
            <person name="Wu Y."/>
            <person name="Ma Z."/>
            <person name="Armero A."/>
            <person name="Issali A.E."/>
            <person name="Liu N."/>
            <person name="Peng M."/>
            <person name="Yang Y."/>
        </authorList>
    </citation>
    <scope>NUCLEOTIDE SEQUENCE</scope>
    <source>
        <tissue evidence="7">Spear leaf of Hainan Tall coconut</tissue>
    </source>
</reference>
<feature type="region of interest" description="Disordered" evidence="3">
    <location>
        <begin position="1052"/>
        <end position="1202"/>
    </location>
</feature>
<evidence type="ECO:0000256" key="2">
    <source>
        <dbReference type="ARBA" id="ARBA00022737"/>
    </source>
</evidence>
<evidence type="ECO:0000313" key="7">
    <source>
        <dbReference type="EMBL" id="KAG1331802.1"/>
    </source>
</evidence>
<dbReference type="InterPro" id="IPR011989">
    <property type="entry name" value="ARM-like"/>
</dbReference>
<name>A0A8K0I1A3_COCNU</name>
<feature type="compositionally biased region" description="Basic residues" evidence="3">
    <location>
        <begin position="1169"/>
        <end position="1178"/>
    </location>
</feature>
<dbReference type="EMBL" id="CM017873">
    <property type="protein sequence ID" value="KAG1331802.1"/>
    <property type="molecule type" value="Genomic_DNA"/>
</dbReference>
<dbReference type="InterPro" id="IPR012978">
    <property type="entry name" value="HEAT_RRP12"/>
</dbReference>
<dbReference type="InterPro" id="IPR016024">
    <property type="entry name" value="ARM-type_fold"/>
</dbReference>
<dbReference type="PANTHER" id="PTHR48412">
    <property type="entry name" value="ARM REPEAT SUPERFAMILY PROTEIN"/>
    <property type="match status" value="1"/>
</dbReference>
<organism evidence="7 8">
    <name type="scientific">Cocos nucifera</name>
    <name type="common">Coconut palm</name>
    <dbReference type="NCBI Taxonomy" id="13894"/>
    <lineage>
        <taxon>Eukaryota</taxon>
        <taxon>Viridiplantae</taxon>
        <taxon>Streptophyta</taxon>
        <taxon>Embryophyta</taxon>
        <taxon>Tracheophyta</taxon>
        <taxon>Spermatophyta</taxon>
        <taxon>Magnoliopsida</taxon>
        <taxon>Liliopsida</taxon>
        <taxon>Arecaceae</taxon>
        <taxon>Arecoideae</taxon>
        <taxon>Cocoseae</taxon>
        <taxon>Attaleinae</taxon>
        <taxon>Cocos</taxon>
    </lineage>
</organism>
<gene>
    <name evidence="7" type="ORF">COCNU_02G017700</name>
</gene>
<evidence type="ECO:0000256" key="3">
    <source>
        <dbReference type="SAM" id="MobiDB-lite"/>
    </source>
</evidence>
<sequence length="1202" mass="133130">MLMKRRAEREPMAMAGEAGEHEEAREGEAGEGEEGAIFKCAEGSDICQALMDRYAKSSAPQHRHLCASTAAMRSILQEEGLPLTPPAYFAAAITAVRDSARADPSATAALASFLSILLPLVPIGSLPPPKAKDAAFVLSAFLRNPPSGMATGTARSLVKSLGLLVLRVDLGDWGAVELPLEILLACAVDRRPKVRRCAQLCVEKVFRTLKSSDVVKKASKVVASTYKKYIPLAKELNSMELSDAPKSKKLPIPEHMEILHVLNVLTLIIPYLSKKIKIKIFSDASKLLGCRFSLLTRHTLRLIDALLEHSEVKVLIPESENIISALTSYVSFDEKNPVDTIFAASTLLKIVLNKLHDAQPNIWIPCLPPIFTSLAGYLSSDANTSKDAAHVLEELINLNIGPRIFLTNASQSCNFEERSPEAAAIITICSVFSDLLDTCDIPTEYMLAVISVLFLRVGEFSYNFMKEILLKLSHWTINVDKETQTVEHLHECIGAAVIAMGPEKVLSLIPISLDKEKLTCSNTWLIPILKKYVVGSSLQFFMEHILPLADSLQNACDKVKKASKQKNLKSCVHGLWDLLPAFCHYPTDTYHNFNSLAKLLMVVLKEDPSLHEFIAVALQELVNENRSIVQASQDDNQHEDLTTSLILENLHVESRFSPFHYSRKTASKNIKALTSSSMDLVETIADVFFDSPPEKRAYLQETVGCLASLVGSESIHSFFLSLLEKFDLVGSLVESKELEDPIQDADKKEEGEESTNKEKHAENRCLVMEIVSSFVEAAGEDLINMFFDFVRSSLLVCDGRCQREAYFTLSKILKGHSWFCSARVSELIDLFNSIKTPADSMALKNRLSCYHFLLVHMLKRNEENMNTKAFLILNEIILTLKSKKESRKLAYDVLLTISSSLKNPQSGDAESDLQQLFSMVMGYLSSSSPHIISGAISALSLLIYNDADFCLAVPNLLPSVLLLLQKKDIEVIKAALGFVKVLVSSLQTNKLLQLVPDVVNGILPWSSVSKHHFRSKVAVILEIFIRKCGFDAIDIIVPKNYKAFVKTIEEGRQSKKNPKGVASSETAAESADSVRKGGKKRVLDDVTGSRENNSRATSKDQKGRRKKQRTDILSMNKTRQNARRNQLTNGSIRSNSASPLKAQSRANKKRNVMEKPEGRSGATGEHRRDNKKLKHAPAHSRFDASAKSNRQKGLGNPRRGVK</sequence>
<proteinExistence type="inferred from homology"/>
<evidence type="ECO:0000259" key="6">
    <source>
        <dbReference type="Pfam" id="PF25772"/>
    </source>
</evidence>
<comment type="similarity">
    <text evidence="1">Belongs to the RRP12 family.</text>
</comment>
<comment type="caution">
    <text evidence="7">The sequence shown here is derived from an EMBL/GenBank/DDBJ whole genome shotgun (WGS) entry which is preliminary data.</text>
</comment>
<dbReference type="Pfam" id="PF25772">
    <property type="entry name" value="HEAT_RRP12_N"/>
    <property type="match status" value="1"/>
</dbReference>
<feature type="compositionally biased region" description="Basic and acidic residues" evidence="3">
    <location>
        <begin position="18"/>
        <end position="28"/>
    </location>
</feature>
<feature type="domain" description="Stalled ribosome sensor GCN1-like HEAT repeats region" evidence="5">
    <location>
        <begin position="871"/>
        <end position="1002"/>
    </location>
</feature>
<reference evidence="7" key="2">
    <citation type="submission" date="2019-07" db="EMBL/GenBank/DDBJ databases">
        <authorList>
            <person name="Yang Y."/>
            <person name="Bocs S."/>
            <person name="Baudouin L."/>
        </authorList>
    </citation>
    <scope>NUCLEOTIDE SEQUENCE</scope>
    <source>
        <tissue evidence="7">Spear leaf of Hainan Tall coconut</tissue>
    </source>
</reference>
<feature type="compositionally biased region" description="Basic and acidic residues" evidence="3">
    <location>
        <begin position="1"/>
        <end position="11"/>
    </location>
</feature>
<dbReference type="PANTHER" id="PTHR48412:SF1">
    <property type="entry name" value="ARM REPEAT SUPERFAMILY PROTEIN"/>
    <property type="match status" value="1"/>
</dbReference>
<feature type="compositionally biased region" description="Low complexity" evidence="3">
    <location>
        <begin position="1062"/>
        <end position="1071"/>
    </location>
</feature>
<feature type="domain" description="RRP12 N-terminal HEAT" evidence="6">
    <location>
        <begin position="39"/>
        <end position="314"/>
    </location>
</feature>
<dbReference type="InterPro" id="IPR057860">
    <property type="entry name" value="HEAT_RRP12_N"/>
</dbReference>
<protein>
    <submittedName>
        <fullName evidence="7">RRP12-like protein</fullName>
    </submittedName>
</protein>
<dbReference type="Pfam" id="PF23271">
    <property type="entry name" value="HEAT_GCN1"/>
    <property type="match status" value="1"/>
</dbReference>
<dbReference type="SUPFAM" id="SSF48371">
    <property type="entry name" value="ARM repeat"/>
    <property type="match status" value="2"/>
</dbReference>
<feature type="compositionally biased region" description="Polar residues" evidence="3">
    <location>
        <begin position="1111"/>
        <end position="1138"/>
    </location>
</feature>
<evidence type="ECO:0000259" key="5">
    <source>
        <dbReference type="Pfam" id="PF23271"/>
    </source>
</evidence>
<evidence type="ECO:0000259" key="4">
    <source>
        <dbReference type="Pfam" id="PF08161"/>
    </source>
</evidence>
<feature type="domain" description="RRP12 HEAT" evidence="4">
    <location>
        <begin position="379"/>
        <end position="688"/>
    </location>
</feature>
<dbReference type="Pfam" id="PF08161">
    <property type="entry name" value="RRP12_HEAT"/>
    <property type="match status" value="1"/>
</dbReference>
<evidence type="ECO:0000313" key="8">
    <source>
        <dbReference type="Proteomes" id="UP000797356"/>
    </source>
</evidence>
<feature type="region of interest" description="Disordered" evidence="3">
    <location>
        <begin position="1"/>
        <end position="32"/>
    </location>
</feature>
<dbReference type="AlphaFoldDB" id="A0A8K0I1A3"/>
<keyword evidence="8" id="KW-1185">Reference proteome</keyword>
<dbReference type="InterPro" id="IPR057546">
    <property type="entry name" value="HEAT_GCN1"/>
</dbReference>
<keyword evidence="2" id="KW-0677">Repeat</keyword>
<feature type="compositionally biased region" description="Basic and acidic residues" evidence="3">
    <location>
        <begin position="1151"/>
        <end position="1168"/>
    </location>
</feature>